<keyword evidence="6" id="KW-0963">Cytoplasm</keyword>
<evidence type="ECO:0000313" key="20">
    <source>
        <dbReference type="Proteomes" id="UP000294325"/>
    </source>
</evidence>
<dbReference type="CDD" id="cd02853">
    <property type="entry name" value="E_set_MTHase_like_N"/>
    <property type="match status" value="1"/>
</dbReference>
<reference evidence="19 20" key="1">
    <citation type="submission" date="2019-03" db="EMBL/GenBank/DDBJ databases">
        <title>The genome sequence of Nitrosococcus wardiae strain D1FHST reveals the archetypal metabolic capacity of ammonia-oxidizing Gammaproteobacteria.</title>
        <authorList>
            <person name="Wang L."/>
            <person name="Lim C.K."/>
            <person name="Hanson T.E."/>
            <person name="Dang H."/>
            <person name="Klotz M.G."/>
        </authorList>
    </citation>
    <scope>NUCLEOTIDE SEQUENCE [LARGE SCALE GENOMIC DNA]</scope>
    <source>
        <strain evidence="19 20">D1FHS</strain>
    </source>
</reference>
<dbReference type="NCBIfam" id="TIGR02402">
    <property type="entry name" value="trehalose_TreZ"/>
    <property type="match status" value="1"/>
</dbReference>
<dbReference type="SUPFAM" id="SSF81296">
    <property type="entry name" value="E set domains"/>
    <property type="match status" value="1"/>
</dbReference>
<evidence type="ECO:0000256" key="11">
    <source>
        <dbReference type="ARBA" id="ARBA00033284"/>
    </source>
</evidence>
<dbReference type="SMART" id="SM00642">
    <property type="entry name" value="Aamy"/>
    <property type="match status" value="1"/>
</dbReference>
<gene>
    <name evidence="19" type="primary">treZ</name>
    <name evidence="19" type="ORF">E3U44_13430</name>
</gene>
<dbReference type="SUPFAM" id="SSF51445">
    <property type="entry name" value="(Trans)glycosidases"/>
    <property type="match status" value="1"/>
</dbReference>
<evidence type="ECO:0000256" key="14">
    <source>
        <dbReference type="PIRNR" id="PIRNR006337"/>
    </source>
</evidence>
<dbReference type="Gene3D" id="2.60.40.10">
    <property type="entry name" value="Immunoglobulins"/>
    <property type="match status" value="1"/>
</dbReference>
<dbReference type="EC" id="3.2.1.141" evidence="4 13"/>
<dbReference type="KEGG" id="nwr:E3U44_13430"/>
<feature type="active site" description="Nucleophile" evidence="15">
    <location>
        <position position="267"/>
    </location>
</feature>
<dbReference type="GO" id="GO:0005737">
    <property type="term" value="C:cytoplasm"/>
    <property type="evidence" value="ECO:0007669"/>
    <property type="project" value="UniProtKB-SubCell"/>
</dbReference>
<dbReference type="GO" id="GO:0005992">
    <property type="term" value="P:trehalose biosynthetic process"/>
    <property type="evidence" value="ECO:0007669"/>
    <property type="project" value="UniProtKB-UniRule"/>
</dbReference>
<dbReference type="GO" id="GO:0033942">
    <property type="term" value="F:4-alpha-D-(1-&gt;4)-alpha-D-glucanotrehalose trehalohydrolase activity"/>
    <property type="evidence" value="ECO:0007669"/>
    <property type="project" value="UniProtKB-EC"/>
</dbReference>
<feature type="site" description="Transition state stabilizer" evidence="17">
    <location>
        <position position="401"/>
    </location>
</feature>
<evidence type="ECO:0000256" key="12">
    <source>
        <dbReference type="ARBA" id="ARBA00034013"/>
    </source>
</evidence>
<dbReference type="Proteomes" id="UP000294325">
    <property type="component" value="Chromosome"/>
</dbReference>
<accession>A0A4P7C1B1</accession>
<protein>
    <recommendedName>
        <fullName evidence="5 13">Malto-oligosyltrehalose trehalohydrolase</fullName>
        <shortName evidence="14">MTHase</shortName>
        <ecNumber evidence="4 13">3.2.1.141</ecNumber>
    </recommendedName>
    <alternativeName>
        <fullName evidence="11 14">4-alpha-D-((1-&gt;4)-alpha-D-glucano)trehalose trehalohydrolase</fullName>
    </alternativeName>
    <alternativeName>
        <fullName evidence="10 14">Maltooligosyl trehalose trehalohydrolase</fullName>
    </alternativeName>
</protein>
<dbReference type="Gene3D" id="1.10.10.760">
    <property type="entry name" value="E-set domains of sugar-utilizing enzymes"/>
    <property type="match status" value="1"/>
</dbReference>
<dbReference type="CDD" id="cd11325">
    <property type="entry name" value="AmyAc_GTHase"/>
    <property type="match status" value="1"/>
</dbReference>
<evidence type="ECO:0000256" key="9">
    <source>
        <dbReference type="ARBA" id="ARBA00023295"/>
    </source>
</evidence>
<organism evidence="19 20">
    <name type="scientific">Nitrosococcus wardiae</name>
    <dbReference type="NCBI Taxonomy" id="1814290"/>
    <lineage>
        <taxon>Bacteria</taxon>
        <taxon>Pseudomonadati</taxon>
        <taxon>Pseudomonadota</taxon>
        <taxon>Gammaproteobacteria</taxon>
        <taxon>Chromatiales</taxon>
        <taxon>Chromatiaceae</taxon>
        <taxon>Nitrosococcus</taxon>
    </lineage>
</organism>
<comment type="similarity">
    <text evidence="3 14">Belongs to the glycosyl hydrolase 13 family.</text>
</comment>
<evidence type="ECO:0000256" key="17">
    <source>
        <dbReference type="PIRSR" id="PIRSR006337-3"/>
    </source>
</evidence>
<evidence type="ECO:0000256" key="13">
    <source>
        <dbReference type="NCBIfam" id="TIGR02402"/>
    </source>
</evidence>
<dbReference type="PANTHER" id="PTHR43651">
    <property type="entry name" value="1,4-ALPHA-GLUCAN-BRANCHING ENZYME"/>
    <property type="match status" value="1"/>
</dbReference>
<dbReference type="PIRSF" id="PIRSF006337">
    <property type="entry name" value="Trehalose_TreZ"/>
    <property type="match status" value="1"/>
</dbReference>
<dbReference type="RefSeq" id="WP_134358657.1">
    <property type="nucleotide sequence ID" value="NZ_CP038033.1"/>
</dbReference>
<evidence type="ECO:0000256" key="8">
    <source>
        <dbReference type="ARBA" id="ARBA00023277"/>
    </source>
</evidence>
<evidence type="ECO:0000256" key="15">
    <source>
        <dbReference type="PIRSR" id="PIRSR006337-1"/>
    </source>
</evidence>
<dbReference type="InterPro" id="IPR017853">
    <property type="entry name" value="GH"/>
</dbReference>
<evidence type="ECO:0000259" key="18">
    <source>
        <dbReference type="SMART" id="SM00642"/>
    </source>
</evidence>
<proteinExistence type="inferred from homology"/>
<evidence type="ECO:0000256" key="3">
    <source>
        <dbReference type="ARBA" id="ARBA00008061"/>
    </source>
</evidence>
<comment type="pathway">
    <text evidence="2 14">Glycan biosynthesis; trehalose biosynthesis.</text>
</comment>
<dbReference type="Pfam" id="PF02922">
    <property type="entry name" value="CBM_48"/>
    <property type="match status" value="1"/>
</dbReference>
<comment type="catalytic activity">
    <reaction evidence="12 14">
        <text>hydrolysis of (1-&gt;4)-alpha-D-glucosidic linkage in 4-alpha-D-[(1-&gt;4)-alpha-D-glucanosyl]n trehalose to yield trehalose and (1-&gt;4)-alpha-D-glucan.</text>
        <dbReference type="EC" id="3.2.1.141"/>
    </reaction>
</comment>
<dbReference type="InterPro" id="IPR012768">
    <property type="entry name" value="Trehalose_TreZ"/>
</dbReference>
<evidence type="ECO:0000256" key="7">
    <source>
        <dbReference type="ARBA" id="ARBA00022801"/>
    </source>
</evidence>
<dbReference type="InterPro" id="IPR044901">
    <property type="entry name" value="Trehalose_TreZ_E-set_sf"/>
</dbReference>
<keyword evidence="20" id="KW-1185">Reference proteome</keyword>
<evidence type="ECO:0000256" key="1">
    <source>
        <dbReference type="ARBA" id="ARBA00004496"/>
    </source>
</evidence>
<dbReference type="InterPro" id="IPR014756">
    <property type="entry name" value="Ig_E-set"/>
</dbReference>
<dbReference type="InterPro" id="IPR006047">
    <property type="entry name" value="GH13_cat_dom"/>
</dbReference>
<name>A0A4P7C1B1_9GAMM</name>
<sequence length="626" mass="71134">MRQYHSMPFGAELTGKGTVRFRLWAPGAQQVELCLQNSPQTAPLALIPQKEGWFELETEQAREGSLYTYRIDNEVQVPDPASRFQPQDIHGPSEVIDPAAFGWQDNQWEGRPWEEAVIYEAHVGTFTPEGTFRGLETRLDHLAELGVTALELMPVADFPGRWDWGYDGVSLFAPDSCYGRPQDLKSLVQAAHSRGLMVFLDVVYNHFGPEGNYLHQYAPDFFTERHHTPWGVAINFDGENAHWVRQFFIHNALFWLQEYRFDGLRLDAVHAIKDDSKCHILEELAETVHRYLGSERQVHLVLENDNNEARYLARKANGKPRWYVAQWNDDIHHALHVLATQETAGYYLDYADQPIAHLERCLSEGFDYQGQESPYRGGQPRGEPSQALPPSAFVAFFQNHDQVGNRAFGERITTLAGSEMVQALTGLLLLSPFPPLLFMGQEWGATQPFPFFCDFGEDLAPSVREGRRREFAHFPEFSDPAARERIPDPTAQTTFENAVLDWTQAASTTGREWFELHQQLLHLRHRFIVPRLAALTEIQGGYRHLSEWALQAHWQLGDGSPLTMLANLDTTPVSLSVPPPGQLLFTTSPDLKQALVRGELPPRTVAWFLEGISNQETERDLGKKSI</sequence>
<feature type="binding site" evidence="16">
    <location>
        <begin position="329"/>
        <end position="333"/>
    </location>
    <ligand>
        <name>substrate</name>
    </ligand>
</feature>
<dbReference type="UniPathway" id="UPA00299"/>
<evidence type="ECO:0000256" key="5">
    <source>
        <dbReference type="ARBA" id="ARBA00015938"/>
    </source>
</evidence>
<dbReference type="Pfam" id="PF00128">
    <property type="entry name" value="Alpha-amylase"/>
    <property type="match status" value="1"/>
</dbReference>
<dbReference type="OrthoDB" id="9800174at2"/>
<keyword evidence="9 14" id="KW-0326">Glycosidase</keyword>
<evidence type="ECO:0000256" key="10">
    <source>
        <dbReference type="ARBA" id="ARBA00032057"/>
    </source>
</evidence>
<dbReference type="InterPro" id="IPR004193">
    <property type="entry name" value="Glyco_hydro_13_N"/>
</dbReference>
<evidence type="ECO:0000256" key="16">
    <source>
        <dbReference type="PIRSR" id="PIRSR006337-2"/>
    </source>
</evidence>
<evidence type="ECO:0000256" key="2">
    <source>
        <dbReference type="ARBA" id="ARBA00005199"/>
    </source>
</evidence>
<dbReference type="PANTHER" id="PTHR43651:SF11">
    <property type="entry name" value="MALTO-OLIGOSYLTREHALOSE TREHALOHYDROLASE"/>
    <property type="match status" value="1"/>
</dbReference>
<feature type="domain" description="Glycosyl hydrolase family 13 catalytic" evidence="18">
    <location>
        <begin position="120"/>
        <end position="473"/>
    </location>
</feature>
<dbReference type="InterPro" id="IPR013783">
    <property type="entry name" value="Ig-like_fold"/>
</dbReference>
<comment type="subcellular location">
    <subcellularLocation>
        <location evidence="1 15">Cytoplasm</location>
    </subcellularLocation>
</comment>
<dbReference type="EMBL" id="CP038033">
    <property type="protein sequence ID" value="QBQ55397.1"/>
    <property type="molecule type" value="Genomic_DNA"/>
</dbReference>
<dbReference type="Gene3D" id="3.20.20.80">
    <property type="entry name" value="Glycosidases"/>
    <property type="match status" value="1"/>
</dbReference>
<feature type="binding site" evidence="16">
    <location>
        <begin position="265"/>
        <end position="270"/>
    </location>
    <ligand>
        <name>substrate</name>
    </ligand>
</feature>
<evidence type="ECO:0000256" key="6">
    <source>
        <dbReference type="ARBA" id="ARBA00022490"/>
    </source>
</evidence>
<evidence type="ECO:0000313" key="19">
    <source>
        <dbReference type="EMBL" id="QBQ55397.1"/>
    </source>
</evidence>
<keyword evidence="7 14" id="KW-0378">Hydrolase</keyword>
<dbReference type="AlphaFoldDB" id="A0A4P7C1B1"/>
<dbReference type="InterPro" id="IPR022567">
    <property type="entry name" value="DUF3459"/>
</dbReference>
<feature type="active site" description="Proton donor" evidence="15">
    <location>
        <position position="303"/>
    </location>
</feature>
<evidence type="ECO:0000256" key="4">
    <source>
        <dbReference type="ARBA" id="ARBA00012268"/>
    </source>
</evidence>
<keyword evidence="8" id="KW-0119">Carbohydrate metabolism</keyword>
<feature type="binding site" evidence="16">
    <location>
        <begin position="400"/>
        <end position="405"/>
    </location>
    <ligand>
        <name>substrate</name>
    </ligand>
</feature>
<dbReference type="Pfam" id="PF11941">
    <property type="entry name" value="DUF3459"/>
    <property type="match status" value="1"/>
</dbReference>